<dbReference type="InterPro" id="IPR019933">
    <property type="entry name" value="DivIVA_domain"/>
</dbReference>
<dbReference type="EMBL" id="RBKT01000001">
    <property type="protein sequence ID" value="RKR89566.1"/>
    <property type="molecule type" value="Genomic_DNA"/>
</dbReference>
<reference evidence="2 3" key="1">
    <citation type="submission" date="2018-10" db="EMBL/GenBank/DDBJ databases">
        <title>Sequencing the genomes of 1000 actinobacteria strains.</title>
        <authorList>
            <person name="Klenk H.-P."/>
        </authorList>
    </citation>
    <scope>NUCLEOTIDE SEQUENCE [LARGE SCALE GENOMIC DNA]</scope>
    <source>
        <strain evidence="2 3">DSM 45175</strain>
    </source>
</reference>
<dbReference type="NCBIfam" id="TIGR03544">
    <property type="entry name" value="DivI1A_domain"/>
    <property type="match status" value="1"/>
</dbReference>
<organism evidence="2 3">
    <name type="scientific">Micromonospora pisi</name>
    <dbReference type="NCBI Taxonomy" id="589240"/>
    <lineage>
        <taxon>Bacteria</taxon>
        <taxon>Bacillati</taxon>
        <taxon>Actinomycetota</taxon>
        <taxon>Actinomycetes</taxon>
        <taxon>Micromonosporales</taxon>
        <taxon>Micromonosporaceae</taxon>
        <taxon>Micromonospora</taxon>
    </lineage>
</organism>
<dbReference type="Proteomes" id="UP000277671">
    <property type="component" value="Unassembled WGS sequence"/>
</dbReference>
<accession>A0A495JKM0</accession>
<feature type="compositionally biased region" description="Polar residues" evidence="1">
    <location>
        <begin position="81"/>
        <end position="95"/>
    </location>
</feature>
<feature type="compositionally biased region" description="Pro residues" evidence="1">
    <location>
        <begin position="45"/>
        <end position="59"/>
    </location>
</feature>
<proteinExistence type="predicted"/>
<protein>
    <submittedName>
        <fullName evidence="2">DivIVA domain-containing protein</fullName>
    </submittedName>
</protein>
<evidence type="ECO:0000313" key="2">
    <source>
        <dbReference type="EMBL" id="RKR89566.1"/>
    </source>
</evidence>
<feature type="region of interest" description="Disordered" evidence="1">
    <location>
        <begin position="1"/>
        <end position="97"/>
    </location>
</feature>
<name>A0A495JKM0_9ACTN</name>
<comment type="caution">
    <text evidence="2">The sequence shown here is derived from an EMBL/GenBank/DDBJ whole genome shotgun (WGS) entry which is preliminary data.</text>
</comment>
<evidence type="ECO:0000313" key="3">
    <source>
        <dbReference type="Proteomes" id="UP000277671"/>
    </source>
</evidence>
<feature type="compositionally biased region" description="Low complexity" evidence="1">
    <location>
        <begin position="60"/>
        <end position="80"/>
    </location>
</feature>
<keyword evidence="3" id="KW-1185">Reference proteome</keyword>
<dbReference type="AlphaFoldDB" id="A0A495JKM0"/>
<evidence type="ECO:0000256" key="1">
    <source>
        <dbReference type="SAM" id="MobiDB-lite"/>
    </source>
</evidence>
<dbReference type="Gene3D" id="6.10.250.660">
    <property type="match status" value="1"/>
</dbReference>
<gene>
    <name evidence="2" type="ORF">BDK92_3921</name>
</gene>
<sequence>MSAYGGPRGVRRQRRGDAPVRAQYAGRPSPVPSYPKGRSARAYVPPSPLRVPLPAPPTPSRSTAPPARDPQPAAATATAPFSGNSRPATYRSSAQLPLRPWHVRNQRFHPNRLGQRGVDPDEVQVFLDRVADDLHRVYAELAASRDENVRIKNALRQWQSQQAPHPRDLARQR</sequence>